<sequence length="208" mass="23510">MDKIKVEMIEGVCNSCGCDKQLHGAGTLARIKGVRINCEGDIQLHDADTYEPVEIPLQDSVFSLDGTIPEISVLVGMAIKVYRVRPDPEWKDSDAIGVHINQPTTWLFRIVNPNEKAFGWVPVAWLGTVVVFRADQQDLTPQQMEALSHFSRYNVRMALQQAAGVGWSPWDRVKVYETMTPEKFRSFFAEFKEEKKGDPMWEAATPPL</sequence>
<proteinExistence type="predicted"/>
<comment type="caution">
    <text evidence="1">The sequence shown here is derived from an EMBL/GenBank/DDBJ whole genome shotgun (WGS) entry which is preliminary data.</text>
</comment>
<evidence type="ECO:0000313" key="1">
    <source>
        <dbReference type="EMBL" id="KAL2054870.1"/>
    </source>
</evidence>
<name>A0ABR4BB41_9LECA</name>
<dbReference type="EMBL" id="JBHFEH010000013">
    <property type="protein sequence ID" value="KAL2054870.1"/>
    <property type="molecule type" value="Genomic_DNA"/>
</dbReference>
<reference evidence="1 2" key="1">
    <citation type="submission" date="2024-09" db="EMBL/GenBank/DDBJ databases">
        <title>Rethinking Asexuality: The Enigmatic Case of Functional Sexual Genes in Lepraria (Stereocaulaceae).</title>
        <authorList>
            <person name="Doellman M."/>
            <person name="Sun Y."/>
            <person name="Barcenas-Pena A."/>
            <person name="Lumbsch H.T."/>
            <person name="Grewe F."/>
        </authorList>
    </citation>
    <scope>NUCLEOTIDE SEQUENCE [LARGE SCALE GENOMIC DNA]</scope>
    <source>
        <strain evidence="1 2">Grewe 0041</strain>
    </source>
</reference>
<accession>A0ABR4BB41</accession>
<dbReference type="Proteomes" id="UP001590951">
    <property type="component" value="Unassembled WGS sequence"/>
</dbReference>
<keyword evidence="2" id="KW-1185">Reference proteome</keyword>
<evidence type="ECO:0000313" key="2">
    <source>
        <dbReference type="Proteomes" id="UP001590951"/>
    </source>
</evidence>
<gene>
    <name evidence="1" type="ORF">ABVK25_004692</name>
</gene>
<organism evidence="1 2">
    <name type="scientific">Lepraria finkii</name>
    <dbReference type="NCBI Taxonomy" id="1340010"/>
    <lineage>
        <taxon>Eukaryota</taxon>
        <taxon>Fungi</taxon>
        <taxon>Dikarya</taxon>
        <taxon>Ascomycota</taxon>
        <taxon>Pezizomycotina</taxon>
        <taxon>Lecanoromycetes</taxon>
        <taxon>OSLEUM clade</taxon>
        <taxon>Lecanoromycetidae</taxon>
        <taxon>Lecanorales</taxon>
        <taxon>Lecanorineae</taxon>
        <taxon>Stereocaulaceae</taxon>
        <taxon>Lepraria</taxon>
    </lineage>
</organism>
<protein>
    <submittedName>
        <fullName evidence="1">Uncharacterized protein</fullName>
    </submittedName>
</protein>